<comment type="caution">
    <text evidence="1">The sequence shown here is derived from an EMBL/GenBank/DDBJ whole genome shotgun (WGS) entry which is preliminary data.</text>
</comment>
<keyword evidence="2" id="KW-1185">Reference proteome</keyword>
<sequence>MLGRRPHPFLEHPERLEQPRRDFLKLLLINDAITQEQVANETAWSQTKTTPHAFTFQLVWGGAGMLARALVNAHEQPSTASPASTSTYHV</sequence>
<evidence type="ECO:0000313" key="2">
    <source>
        <dbReference type="Proteomes" id="UP000029989"/>
    </source>
</evidence>
<accession>A0A0A0F3E8</accession>
<organism evidence="1 2">
    <name type="scientific">Lysobacter arseniciresistens ZS79</name>
    <dbReference type="NCBI Taxonomy" id="913325"/>
    <lineage>
        <taxon>Bacteria</taxon>
        <taxon>Pseudomonadati</taxon>
        <taxon>Pseudomonadota</taxon>
        <taxon>Gammaproteobacteria</taxon>
        <taxon>Lysobacterales</taxon>
        <taxon>Lysobacteraceae</taxon>
        <taxon>Novilysobacter</taxon>
    </lineage>
</organism>
<protein>
    <submittedName>
        <fullName evidence="1">Uncharacterized protein</fullName>
    </submittedName>
</protein>
<evidence type="ECO:0000313" key="1">
    <source>
        <dbReference type="EMBL" id="KGM55907.1"/>
    </source>
</evidence>
<dbReference type="EMBL" id="AVPT01000016">
    <property type="protein sequence ID" value="KGM55907.1"/>
    <property type="molecule type" value="Genomic_DNA"/>
</dbReference>
<gene>
    <name evidence="1" type="ORF">N799_06155</name>
</gene>
<reference evidence="1 2" key="1">
    <citation type="journal article" date="2015" name="Stand. Genomic Sci.">
        <title>Genomic information of the arsenic-resistant bacterium Lysobacter arseniciresistens type strain ZS79(T) and comparison of Lysobacter draft genomes.</title>
        <authorList>
            <person name="Liu L."/>
            <person name="Zhang S."/>
            <person name="Luo M."/>
            <person name="Wang G."/>
        </authorList>
    </citation>
    <scope>NUCLEOTIDE SEQUENCE [LARGE SCALE GENOMIC DNA]</scope>
    <source>
        <strain evidence="1 2">ZS79</strain>
    </source>
</reference>
<proteinExistence type="predicted"/>
<dbReference type="Proteomes" id="UP000029989">
    <property type="component" value="Unassembled WGS sequence"/>
</dbReference>
<name>A0A0A0F3E8_9GAMM</name>
<dbReference type="AlphaFoldDB" id="A0A0A0F3E8"/>